<proteinExistence type="predicted"/>
<dbReference type="EMBL" id="JAKGSG010000036">
    <property type="protein sequence ID" value="MCF4121975.1"/>
    <property type="molecule type" value="Genomic_DNA"/>
</dbReference>
<name>A0AA41QEH0_9MICO</name>
<dbReference type="Proteomes" id="UP001165405">
    <property type="component" value="Unassembled WGS sequence"/>
</dbReference>
<feature type="signal peptide" evidence="1">
    <location>
        <begin position="1"/>
        <end position="27"/>
    </location>
</feature>
<comment type="caution">
    <text evidence="2">The sequence shown here is derived from an EMBL/GenBank/DDBJ whole genome shotgun (WGS) entry which is preliminary data.</text>
</comment>
<evidence type="ECO:0000313" key="3">
    <source>
        <dbReference type="Proteomes" id="UP001165405"/>
    </source>
</evidence>
<dbReference type="AlphaFoldDB" id="A0AA41QEH0"/>
<dbReference type="RefSeq" id="WP_236089775.1">
    <property type="nucleotide sequence ID" value="NZ_JAKGSG010000036.1"/>
</dbReference>
<keyword evidence="3" id="KW-1185">Reference proteome</keyword>
<accession>A0AA41QEH0</accession>
<evidence type="ECO:0000313" key="2">
    <source>
        <dbReference type="EMBL" id="MCF4121975.1"/>
    </source>
</evidence>
<evidence type="ECO:0008006" key="4">
    <source>
        <dbReference type="Google" id="ProtNLM"/>
    </source>
</evidence>
<organism evidence="2 3">
    <name type="scientific">Antribacter soli</name>
    <dbReference type="NCBI Taxonomy" id="2910976"/>
    <lineage>
        <taxon>Bacteria</taxon>
        <taxon>Bacillati</taxon>
        <taxon>Actinomycetota</taxon>
        <taxon>Actinomycetes</taxon>
        <taxon>Micrococcales</taxon>
        <taxon>Promicromonosporaceae</taxon>
        <taxon>Antribacter</taxon>
    </lineage>
</organism>
<protein>
    <recommendedName>
        <fullName evidence="4">Secreted protein</fullName>
    </recommendedName>
</protein>
<reference evidence="2" key="1">
    <citation type="submission" date="2022-01" db="EMBL/GenBank/DDBJ databases">
        <title>Antribacter sp. nov., isolated from Guizhou of China.</title>
        <authorList>
            <person name="Chengliang C."/>
            <person name="Ya Z."/>
        </authorList>
    </citation>
    <scope>NUCLEOTIDE SEQUENCE</scope>
    <source>
        <strain evidence="2">KLBMP 9083</strain>
    </source>
</reference>
<sequence length="157" mass="16571">MRKMSVLLATLGLLVAGTLFPVTSAQAASQLCDSAWQSASSGSFYAYDYADCLGRLGSSAGNDSHWGDAAGGFQGTDTNRASSILHKGTSGLAVKVYNGNFYTGAYACIKRSEYYVSSLDDDYLTGGVHFTDRVPASNTISSHKWVEEAACGGVFLH</sequence>
<gene>
    <name evidence="2" type="ORF">L1785_13405</name>
</gene>
<keyword evidence="1" id="KW-0732">Signal</keyword>
<evidence type="ECO:0000256" key="1">
    <source>
        <dbReference type="SAM" id="SignalP"/>
    </source>
</evidence>
<feature type="chain" id="PRO_5041252507" description="Secreted protein" evidence="1">
    <location>
        <begin position="28"/>
        <end position="157"/>
    </location>
</feature>